<dbReference type="InterPro" id="IPR040190">
    <property type="entry name" value="MURQ/GCKR"/>
</dbReference>
<dbReference type="RefSeq" id="WP_187429741.1">
    <property type="nucleotide sequence ID" value="NZ_CP143423.1"/>
</dbReference>
<keyword evidence="2" id="KW-0119">Carbohydrate metabolism</keyword>
<dbReference type="InterPro" id="IPR005488">
    <property type="entry name" value="Etherase_MurQ"/>
</dbReference>
<dbReference type="GO" id="GO:0016829">
    <property type="term" value="F:lyase activity"/>
    <property type="evidence" value="ECO:0007669"/>
    <property type="project" value="UniProtKB-KW"/>
</dbReference>
<accession>A0ABZ2BRT9</accession>
<evidence type="ECO:0000256" key="2">
    <source>
        <dbReference type="ARBA" id="ARBA00023277"/>
    </source>
</evidence>
<protein>
    <submittedName>
        <fullName evidence="4">N-acetylmuramic acid 6-phosphate etherase</fullName>
        <ecNumber evidence="4">4.2.1.126</ecNumber>
    </submittedName>
</protein>
<feature type="domain" description="SIS" evidence="3">
    <location>
        <begin position="52"/>
        <end position="213"/>
    </location>
</feature>
<evidence type="ECO:0000313" key="5">
    <source>
        <dbReference type="Proteomes" id="UP001318682"/>
    </source>
</evidence>
<keyword evidence="5" id="KW-1185">Reference proteome</keyword>
<name>A0ABZ2BRT9_9RHOB</name>
<dbReference type="CDD" id="cd05007">
    <property type="entry name" value="SIS_Etherase"/>
    <property type="match status" value="1"/>
</dbReference>
<keyword evidence="1 4" id="KW-0456">Lyase</keyword>
<dbReference type="NCBIfam" id="NF003915">
    <property type="entry name" value="PRK05441.1"/>
    <property type="match status" value="1"/>
</dbReference>
<dbReference type="EC" id="4.2.1.126" evidence="4"/>
<dbReference type="SUPFAM" id="SSF53697">
    <property type="entry name" value="SIS domain"/>
    <property type="match status" value="1"/>
</dbReference>
<organism evidence="4 5">
    <name type="scientific">Roseobacter fucihabitans</name>
    <dbReference type="NCBI Taxonomy" id="1537242"/>
    <lineage>
        <taxon>Bacteria</taxon>
        <taxon>Pseudomonadati</taxon>
        <taxon>Pseudomonadota</taxon>
        <taxon>Alphaproteobacteria</taxon>
        <taxon>Rhodobacterales</taxon>
        <taxon>Roseobacteraceae</taxon>
        <taxon>Roseobacter</taxon>
    </lineage>
</organism>
<sequence>MSTPATEHRSQGISIDAMSLPDAVSAFTTGQCAAIAAVDLAASDVISGAEAMARAQRCGGSLVYVAAGSSGLMALADASELPGTFGVPQASVKIHMAGGVPVTGHMPGDTEDDHTAAPEITRNLGPKDVVIVLSASGSTPYAVAVAQMARAKGCCVVAIANNRDTVLLAAADVAICLATPAEIIAGSTRLGAGTAQKVALNLMSTLMGVMLGHVYDGMMVNVVADNKKLRARAVGMVCHIVDVSTAQAESALERADGRVKLAVLLAAGCALAEAERLLRDHDGHLGPCLQLLRPKTK</sequence>
<gene>
    <name evidence="4" type="primary">murQ</name>
    <name evidence="4" type="ORF">ROLI_010100</name>
</gene>
<proteinExistence type="predicted"/>
<dbReference type="Proteomes" id="UP001318682">
    <property type="component" value="Chromosome"/>
</dbReference>
<reference evidence="5" key="1">
    <citation type="submission" date="2024-01" db="EMBL/GenBank/DDBJ databases">
        <title>Roseobacter fucihabitans sp. nov., isolated from the brown alga Fucus spiralis.</title>
        <authorList>
            <person name="Hahnke S."/>
            <person name="Berger M."/>
            <person name="Schlingloff A."/>
            <person name="Athale I."/>
            <person name="Neumann-Schaal M."/>
            <person name="Adenaya A."/>
            <person name="Poehlein A."/>
            <person name="Daniel R."/>
            <person name="Pertersen J."/>
            <person name="Brinkhoff T."/>
        </authorList>
    </citation>
    <scope>NUCLEOTIDE SEQUENCE [LARGE SCALE GENOMIC DNA]</scope>
    <source>
        <strain evidence="5">B14</strain>
    </source>
</reference>
<dbReference type="EMBL" id="CP143423">
    <property type="protein sequence ID" value="WVX47935.1"/>
    <property type="molecule type" value="Genomic_DNA"/>
</dbReference>
<evidence type="ECO:0000259" key="3">
    <source>
        <dbReference type="PROSITE" id="PS51464"/>
    </source>
</evidence>
<dbReference type="PANTHER" id="PTHR10088">
    <property type="entry name" value="GLUCOKINASE REGULATORY PROTEIN"/>
    <property type="match status" value="1"/>
</dbReference>
<evidence type="ECO:0000256" key="1">
    <source>
        <dbReference type="ARBA" id="ARBA00023239"/>
    </source>
</evidence>
<evidence type="ECO:0000313" key="4">
    <source>
        <dbReference type="EMBL" id="WVX47935.1"/>
    </source>
</evidence>
<dbReference type="PANTHER" id="PTHR10088:SF4">
    <property type="entry name" value="GLUCOKINASE REGULATORY PROTEIN"/>
    <property type="match status" value="1"/>
</dbReference>
<dbReference type="Gene3D" id="1.10.8.1080">
    <property type="match status" value="1"/>
</dbReference>
<dbReference type="Pfam" id="PF01380">
    <property type="entry name" value="SIS"/>
    <property type="match status" value="1"/>
</dbReference>
<dbReference type="Gene3D" id="3.40.50.10490">
    <property type="entry name" value="Glucose-6-phosphate isomerase like protein, domain 1"/>
    <property type="match status" value="1"/>
</dbReference>
<dbReference type="InterPro" id="IPR001347">
    <property type="entry name" value="SIS_dom"/>
</dbReference>
<dbReference type="InterPro" id="IPR046348">
    <property type="entry name" value="SIS_dom_sf"/>
</dbReference>
<dbReference type="PROSITE" id="PS51464">
    <property type="entry name" value="SIS"/>
    <property type="match status" value="1"/>
</dbReference>